<dbReference type="GO" id="GO:0005524">
    <property type="term" value="F:ATP binding"/>
    <property type="evidence" value="ECO:0007669"/>
    <property type="project" value="UniProtKB-KW"/>
</dbReference>
<evidence type="ECO:0000256" key="2">
    <source>
        <dbReference type="ARBA" id="ARBA00005417"/>
    </source>
</evidence>
<evidence type="ECO:0000313" key="10">
    <source>
        <dbReference type="EMBL" id="CDQ25268.1"/>
    </source>
</evidence>
<evidence type="ECO:0000256" key="5">
    <source>
        <dbReference type="ARBA" id="ARBA00022741"/>
    </source>
</evidence>
<dbReference type="SMART" id="SM00382">
    <property type="entry name" value="AAA"/>
    <property type="match status" value="2"/>
</dbReference>
<dbReference type="EMBL" id="CCDI010000004">
    <property type="protein sequence ID" value="CDQ25268.1"/>
    <property type="molecule type" value="Genomic_DNA"/>
</dbReference>
<dbReference type="Proteomes" id="UP000028868">
    <property type="component" value="Unassembled WGS sequence"/>
</dbReference>
<accession>A0A024P8X2</accession>
<comment type="subcellular location">
    <subcellularLocation>
        <location evidence="1">Cell membrane</location>
        <topology evidence="1">Peripheral membrane protein</topology>
    </subcellularLocation>
</comment>
<evidence type="ECO:0000256" key="1">
    <source>
        <dbReference type="ARBA" id="ARBA00004202"/>
    </source>
</evidence>
<evidence type="ECO:0000256" key="3">
    <source>
        <dbReference type="ARBA" id="ARBA00022448"/>
    </source>
</evidence>
<dbReference type="InterPro" id="IPR050095">
    <property type="entry name" value="ECF_ABC_transporter_ATP-bd"/>
</dbReference>
<dbReference type="Gene3D" id="3.40.50.300">
    <property type="entry name" value="P-loop containing nucleotide triphosphate hydrolases"/>
    <property type="match status" value="2"/>
</dbReference>
<dbReference type="InterPro" id="IPR017871">
    <property type="entry name" value="ABC_transporter-like_CS"/>
</dbReference>
<comment type="similarity">
    <text evidence="2">Belongs to the ABC transporter superfamily.</text>
</comment>
<reference evidence="11" key="1">
    <citation type="submission" date="2014-03" db="EMBL/GenBank/DDBJ databases">
        <authorList>
            <person name="Urmite Genomes U."/>
        </authorList>
    </citation>
    <scope>NUCLEOTIDE SEQUENCE [LARGE SCALE GENOMIC DNA]</scope>
    <source>
        <strain evidence="11">HD-03</strain>
    </source>
</reference>
<evidence type="ECO:0000256" key="4">
    <source>
        <dbReference type="ARBA" id="ARBA00022475"/>
    </source>
</evidence>
<gene>
    <name evidence="10" type="primary">ykoD</name>
    <name evidence="10" type="ORF">BN983_03582</name>
</gene>
<dbReference type="CDD" id="cd03225">
    <property type="entry name" value="ABC_cobalt_CbiO_domain1"/>
    <property type="match status" value="2"/>
</dbReference>
<dbReference type="Pfam" id="PF00005">
    <property type="entry name" value="ABC_tran"/>
    <property type="match status" value="2"/>
</dbReference>
<keyword evidence="5" id="KW-0547">Nucleotide-binding</keyword>
<dbReference type="GO" id="GO:0016887">
    <property type="term" value="F:ATP hydrolysis activity"/>
    <property type="evidence" value="ECO:0007669"/>
    <property type="project" value="InterPro"/>
</dbReference>
<dbReference type="PANTHER" id="PTHR43553">
    <property type="entry name" value="HEAVY METAL TRANSPORTER"/>
    <property type="match status" value="1"/>
</dbReference>
<sequence length="492" mass="55580">MSTVANVKNMRLKFPGVDSLLFKDFSLSLKKGEKVLILGPSGSGKSTLLQVLTGLIPHAVEVPMKTDEINIPDSWGYLFQDPDSQFCMPFVDEEIAFVLENLQIPKEEMNRYIHHYLHQVGLAFKNPHTKIQTLSGGMKQRLAIASVLALEPEVLFLDEPTAMLDSEGTKQVWDTIKQVGEDKTVVIVEHKIEEVVDFVDRVVLLDEQGVIIADGSKDDVFASYKQVLLEHGIWYPGVWRDYLNSKPPSPSPSPVSINPSVHLSDFSVYRGKSVKLHIPQANAYPGDWVTIIGENGAGKSTLLLAMMNLLKTKGTCHFLGQDYKRIKNFADHVAFVFQNPEFQFVTNSVYEEAAYSLRLDHWTEEQISPRVNQLLKTYHLENHTHIHPYQLSIGQKRRLSVAASIIKEQSIILLDEPTFGQDAKNTFAILEQLEQLRRQGKTIIMVTHDRNIVEYFSTKVWSIHDGKLANDSSTGEYLESNNHVTGEISYVH</sequence>
<organism evidence="10 11">
    <name type="scientific">Halobacillus karajensis</name>
    <dbReference type="NCBI Taxonomy" id="195088"/>
    <lineage>
        <taxon>Bacteria</taxon>
        <taxon>Bacillati</taxon>
        <taxon>Bacillota</taxon>
        <taxon>Bacilli</taxon>
        <taxon>Bacillales</taxon>
        <taxon>Bacillaceae</taxon>
        <taxon>Halobacillus</taxon>
    </lineage>
</organism>
<proteinExistence type="inferred from homology"/>
<name>A0A024P8X2_9BACI</name>
<dbReference type="PROSITE" id="PS50893">
    <property type="entry name" value="ABC_TRANSPORTER_2"/>
    <property type="match status" value="2"/>
</dbReference>
<feature type="domain" description="ABC transporter" evidence="9">
    <location>
        <begin position="261"/>
        <end position="490"/>
    </location>
</feature>
<keyword evidence="7" id="KW-1278">Translocase</keyword>
<evidence type="ECO:0000259" key="9">
    <source>
        <dbReference type="PROSITE" id="PS50893"/>
    </source>
</evidence>
<evidence type="ECO:0000256" key="7">
    <source>
        <dbReference type="ARBA" id="ARBA00022967"/>
    </source>
</evidence>
<keyword evidence="4" id="KW-1003">Cell membrane</keyword>
<comment type="caution">
    <text evidence="10">The sequence shown here is derived from an EMBL/GenBank/DDBJ whole genome shotgun (WGS) entry which is preliminary data.</text>
</comment>
<dbReference type="InterPro" id="IPR003439">
    <property type="entry name" value="ABC_transporter-like_ATP-bd"/>
</dbReference>
<dbReference type="InterPro" id="IPR015856">
    <property type="entry name" value="ABC_transpr_CbiO/EcfA_su"/>
</dbReference>
<protein>
    <submittedName>
        <fullName evidence="10">HMP/thiamine import ATP-binding protein YkoD</fullName>
    </submittedName>
</protein>
<dbReference type="InterPro" id="IPR003593">
    <property type="entry name" value="AAA+_ATPase"/>
</dbReference>
<keyword evidence="8" id="KW-0472">Membrane</keyword>
<dbReference type="PROSITE" id="PS00211">
    <property type="entry name" value="ABC_TRANSPORTER_1"/>
    <property type="match status" value="1"/>
</dbReference>
<dbReference type="InterPro" id="IPR027417">
    <property type="entry name" value="P-loop_NTPase"/>
</dbReference>
<dbReference type="GO" id="GO:0042626">
    <property type="term" value="F:ATPase-coupled transmembrane transporter activity"/>
    <property type="evidence" value="ECO:0007669"/>
    <property type="project" value="TreeGrafter"/>
</dbReference>
<dbReference type="RefSeq" id="WP_035510641.1">
    <property type="nucleotide sequence ID" value="NZ_CCDH010000002.1"/>
</dbReference>
<evidence type="ECO:0000256" key="8">
    <source>
        <dbReference type="ARBA" id="ARBA00023136"/>
    </source>
</evidence>
<evidence type="ECO:0000313" key="11">
    <source>
        <dbReference type="Proteomes" id="UP000028868"/>
    </source>
</evidence>
<dbReference type="AlphaFoldDB" id="A0A024P8X2"/>
<keyword evidence="6 10" id="KW-0067">ATP-binding</keyword>
<dbReference type="GO" id="GO:0043190">
    <property type="term" value="C:ATP-binding cassette (ABC) transporter complex"/>
    <property type="evidence" value="ECO:0007669"/>
    <property type="project" value="TreeGrafter"/>
</dbReference>
<feature type="domain" description="ABC transporter" evidence="9">
    <location>
        <begin position="7"/>
        <end position="233"/>
    </location>
</feature>
<evidence type="ECO:0000256" key="6">
    <source>
        <dbReference type="ARBA" id="ARBA00022840"/>
    </source>
</evidence>
<reference evidence="10 11" key="2">
    <citation type="submission" date="2014-05" db="EMBL/GenBank/DDBJ databases">
        <title>Draft genome sequence of Halobacillus karajensis HK-03.</title>
        <authorList>
            <person name="Khelaifia S."/>
            <person name="Croce O."/>
            <person name="Lagier J.C."/>
            <person name="Raoult D."/>
        </authorList>
    </citation>
    <scope>NUCLEOTIDE SEQUENCE [LARGE SCALE GENOMIC DNA]</scope>
    <source>
        <strain evidence="10 11">HD-03</strain>
    </source>
</reference>
<keyword evidence="3" id="KW-0813">Transport</keyword>
<keyword evidence="11" id="KW-1185">Reference proteome</keyword>
<dbReference type="SUPFAM" id="SSF52540">
    <property type="entry name" value="P-loop containing nucleoside triphosphate hydrolases"/>
    <property type="match status" value="2"/>
</dbReference>